<evidence type="ECO:0000259" key="5">
    <source>
        <dbReference type="SMART" id="SM00822"/>
    </source>
</evidence>
<feature type="domain" description="Ketoreductase" evidence="5">
    <location>
        <begin position="71"/>
        <end position="254"/>
    </location>
</feature>
<dbReference type="PROSITE" id="PS00061">
    <property type="entry name" value="ADH_SHORT"/>
    <property type="match status" value="1"/>
</dbReference>
<dbReference type="PRINTS" id="PR00080">
    <property type="entry name" value="SDRFAMILY"/>
</dbReference>
<reference evidence="6 7" key="1">
    <citation type="submission" date="2019-01" db="EMBL/GenBank/DDBJ databases">
        <title>Draft genome sequences of the type strain Streptomyces sioyaensis DSM 40032 and its novel strain, TM32, a thermotolerant antibiotics-producing actinobacterium.</title>
        <authorList>
            <person name="Nakaew N."/>
            <person name="Lumyong S."/>
            <person name="Sloan W.T."/>
            <person name="Sungthong R."/>
        </authorList>
    </citation>
    <scope>NUCLEOTIDE SEQUENCE [LARGE SCALE GENOMIC DNA]</scope>
    <source>
        <strain evidence="6 7">DSM 40032</strain>
    </source>
</reference>
<dbReference type="SUPFAM" id="SSF51735">
    <property type="entry name" value="NAD(P)-binding Rossmann-fold domains"/>
    <property type="match status" value="1"/>
</dbReference>
<name>A0A4V1NQV5_9ACTN</name>
<feature type="compositionally biased region" description="Low complexity" evidence="4">
    <location>
        <begin position="13"/>
        <end position="44"/>
    </location>
</feature>
<dbReference type="PANTHER" id="PTHR43669:SF3">
    <property type="entry name" value="ALCOHOL DEHYDROGENASE, PUTATIVE (AFU_ORTHOLOGUE AFUA_3G03445)-RELATED"/>
    <property type="match status" value="1"/>
</dbReference>
<dbReference type="InterPro" id="IPR002347">
    <property type="entry name" value="SDR_fam"/>
</dbReference>
<evidence type="ECO:0000256" key="1">
    <source>
        <dbReference type="ARBA" id="ARBA00006484"/>
    </source>
</evidence>
<evidence type="ECO:0000256" key="2">
    <source>
        <dbReference type="ARBA" id="ARBA00023002"/>
    </source>
</evidence>
<organism evidence="6 7">
    <name type="scientific">Streptomyces sioyaensis</name>
    <dbReference type="NCBI Taxonomy" id="67364"/>
    <lineage>
        <taxon>Bacteria</taxon>
        <taxon>Bacillati</taxon>
        <taxon>Actinomycetota</taxon>
        <taxon>Actinomycetes</taxon>
        <taxon>Kitasatosporales</taxon>
        <taxon>Streptomycetaceae</taxon>
        <taxon>Streptomyces</taxon>
    </lineage>
</organism>
<accession>A0A4V1NQV5</accession>
<evidence type="ECO:0000313" key="7">
    <source>
        <dbReference type="Proteomes" id="UP000289482"/>
    </source>
</evidence>
<comment type="similarity">
    <text evidence="1 3">Belongs to the short-chain dehydrogenases/reductases (SDR) family.</text>
</comment>
<dbReference type="Pfam" id="PF00106">
    <property type="entry name" value="adh_short"/>
    <property type="match status" value="1"/>
</dbReference>
<dbReference type="PRINTS" id="PR00081">
    <property type="entry name" value="GDHRDH"/>
</dbReference>
<dbReference type="SMART" id="SM00822">
    <property type="entry name" value="PKS_KR"/>
    <property type="match status" value="1"/>
</dbReference>
<comment type="caution">
    <text evidence="6">The sequence shown here is derived from an EMBL/GenBank/DDBJ whole genome shotgun (WGS) entry which is preliminary data.</text>
</comment>
<dbReference type="EMBL" id="SDIF01000009">
    <property type="protein sequence ID" value="RXS69639.1"/>
    <property type="molecule type" value="Genomic_DNA"/>
</dbReference>
<evidence type="ECO:0000313" key="6">
    <source>
        <dbReference type="EMBL" id="RXS69639.1"/>
    </source>
</evidence>
<dbReference type="AlphaFoldDB" id="A0A4V1NQV5"/>
<keyword evidence="7" id="KW-1185">Reference proteome</keyword>
<dbReference type="GO" id="GO:0016616">
    <property type="term" value="F:oxidoreductase activity, acting on the CH-OH group of donors, NAD or NADP as acceptor"/>
    <property type="evidence" value="ECO:0007669"/>
    <property type="project" value="UniProtKB-ARBA"/>
</dbReference>
<proteinExistence type="inferred from homology"/>
<evidence type="ECO:0000256" key="3">
    <source>
        <dbReference type="RuleBase" id="RU000363"/>
    </source>
</evidence>
<sequence>MSDSRCRPPPGSPATASTTPTGTAISPTSTSTNYRPSPRSCTTPRPHPAPDLRRITVAQPKTDNTLPLRGRTAVVTGASSGIGAATARLLAGRGARVALLARREEQLAALAGQIAADGGRAVVAVADLTDPDSVAGAAERIAADLGRVDLVVNNAGVMLPSPVTEGQEDEWSRMIDLNLAGALRVVRAFVPDLIAAAEGGDQADLVNISSDAAHRGFPNFAVYCATKAAVTHLSHTLRTELGPRQVRVTNIEPGLVKTELTEHITHPESYELLTGLTRSMPVLAPEDIAEAVAFTTCQPSHVNYSQIVVGPTTQV</sequence>
<protein>
    <submittedName>
        <fullName evidence="6">SDR family NAD(P)-dependent oxidoreductase</fullName>
    </submittedName>
</protein>
<keyword evidence="2" id="KW-0560">Oxidoreductase</keyword>
<dbReference type="InterPro" id="IPR057326">
    <property type="entry name" value="KR_dom"/>
</dbReference>
<dbReference type="InterPro" id="IPR036291">
    <property type="entry name" value="NAD(P)-bd_dom_sf"/>
</dbReference>
<evidence type="ECO:0000256" key="4">
    <source>
        <dbReference type="SAM" id="MobiDB-lite"/>
    </source>
</evidence>
<feature type="region of interest" description="Disordered" evidence="4">
    <location>
        <begin position="1"/>
        <end position="51"/>
    </location>
</feature>
<dbReference type="FunFam" id="3.40.50.720:FF:000047">
    <property type="entry name" value="NADP-dependent L-serine/L-allo-threonine dehydrogenase"/>
    <property type="match status" value="1"/>
</dbReference>
<gene>
    <name evidence="6" type="ORF">EST54_05315</name>
</gene>
<dbReference type="InterPro" id="IPR020904">
    <property type="entry name" value="Sc_DH/Rdtase_CS"/>
</dbReference>
<dbReference type="PANTHER" id="PTHR43669">
    <property type="entry name" value="5-KETO-D-GLUCONATE 5-REDUCTASE"/>
    <property type="match status" value="1"/>
</dbReference>
<dbReference type="Gene3D" id="3.40.50.720">
    <property type="entry name" value="NAD(P)-binding Rossmann-like Domain"/>
    <property type="match status" value="1"/>
</dbReference>
<dbReference type="Proteomes" id="UP000289482">
    <property type="component" value="Unassembled WGS sequence"/>
</dbReference>